<dbReference type="PANTHER" id="PTHR43818">
    <property type="entry name" value="BCDNA.GH03377"/>
    <property type="match status" value="1"/>
</dbReference>
<gene>
    <name evidence="2" type="ORF">ABC974_14035</name>
</gene>
<dbReference type="SUPFAM" id="SSF51735">
    <property type="entry name" value="NAD(P)-binding Rossmann-fold domains"/>
    <property type="match status" value="1"/>
</dbReference>
<dbReference type="Pfam" id="PF01408">
    <property type="entry name" value="GFO_IDH_MocA"/>
    <property type="match status" value="1"/>
</dbReference>
<feature type="domain" description="Gfo/Idh/MocA-like oxidoreductase N-terminal" evidence="1">
    <location>
        <begin position="9"/>
        <end position="117"/>
    </location>
</feature>
<dbReference type="EMBL" id="JBDIME010000011">
    <property type="protein sequence ID" value="MEN2790755.1"/>
    <property type="molecule type" value="Genomic_DNA"/>
</dbReference>
<proteinExistence type="predicted"/>
<dbReference type="Gene3D" id="3.40.50.720">
    <property type="entry name" value="NAD(P)-binding Rossmann-like Domain"/>
    <property type="match status" value="1"/>
</dbReference>
<reference evidence="2 3" key="1">
    <citation type="submission" date="2024-05" db="EMBL/GenBank/DDBJ databases">
        <authorList>
            <person name="Liu Q."/>
            <person name="Xin Y.-H."/>
        </authorList>
    </citation>
    <scope>NUCLEOTIDE SEQUENCE [LARGE SCALE GENOMIC DNA]</scope>
    <source>
        <strain evidence="2 3">CGMCC 1.10181</strain>
    </source>
</reference>
<evidence type="ECO:0000313" key="2">
    <source>
        <dbReference type="EMBL" id="MEN2790755.1"/>
    </source>
</evidence>
<sequence>MSEMPALPIAIIGYGKIARDQHVPAIEADPRFQLVATVDPNATLPGLPGFHDHEALLAGDTGVEAVAICTPPAIRHTVARAAIAAGLHVLLEKPPGLTVEAVAELEALAEAAGVTLFAAWHSREAAAVDSAREWLTDRPIDAVRVAWMEDIRVWHPGQEWILEPGGFGVFDPGINALSILTEILPVMPVLRSARLEVPRGRAAPIVASLALLSGDAPISVELDFLHEGEQRWDIEVDTPDGMLRLTRGGAALSIAGVPVAAAENREYPRLYTRFADLVAAGESDVDVSPLTLAADALAIGEQVDAEPFAFAR</sequence>
<evidence type="ECO:0000259" key="1">
    <source>
        <dbReference type="Pfam" id="PF01408"/>
    </source>
</evidence>
<accession>A0ABU9Y4N5</accession>
<name>A0ABU9Y4N5_9SPHN</name>
<dbReference type="InterPro" id="IPR050463">
    <property type="entry name" value="Gfo/Idh/MocA_oxidrdct_glycsds"/>
</dbReference>
<dbReference type="Gene3D" id="3.30.360.10">
    <property type="entry name" value="Dihydrodipicolinate Reductase, domain 2"/>
    <property type="match status" value="1"/>
</dbReference>
<dbReference type="PANTHER" id="PTHR43818:SF7">
    <property type="entry name" value="DEHYDROGENASE"/>
    <property type="match status" value="1"/>
</dbReference>
<protein>
    <submittedName>
        <fullName evidence="2">Gfo/Idh/MocA family oxidoreductase</fullName>
    </submittedName>
</protein>
<dbReference type="Proteomes" id="UP001419910">
    <property type="component" value="Unassembled WGS sequence"/>
</dbReference>
<dbReference type="InterPro" id="IPR000683">
    <property type="entry name" value="Gfo/Idh/MocA-like_OxRdtase_N"/>
</dbReference>
<comment type="caution">
    <text evidence="2">The sequence shown here is derived from an EMBL/GenBank/DDBJ whole genome shotgun (WGS) entry which is preliminary data.</text>
</comment>
<dbReference type="InterPro" id="IPR036291">
    <property type="entry name" value="NAD(P)-bd_dom_sf"/>
</dbReference>
<keyword evidence="3" id="KW-1185">Reference proteome</keyword>
<evidence type="ECO:0000313" key="3">
    <source>
        <dbReference type="Proteomes" id="UP001419910"/>
    </source>
</evidence>
<dbReference type="RefSeq" id="WP_343890087.1">
    <property type="nucleotide sequence ID" value="NZ_BAAAEH010000028.1"/>
</dbReference>
<organism evidence="2 3">
    <name type="scientific">Sphingomonas oligophenolica</name>
    <dbReference type="NCBI Taxonomy" id="301154"/>
    <lineage>
        <taxon>Bacteria</taxon>
        <taxon>Pseudomonadati</taxon>
        <taxon>Pseudomonadota</taxon>
        <taxon>Alphaproteobacteria</taxon>
        <taxon>Sphingomonadales</taxon>
        <taxon>Sphingomonadaceae</taxon>
        <taxon>Sphingomonas</taxon>
    </lineage>
</organism>